<comment type="caution">
    <text evidence="3">The sequence shown here is derived from an EMBL/GenBank/DDBJ whole genome shotgun (WGS) entry which is preliminary data.</text>
</comment>
<feature type="transmembrane region" description="Helical" evidence="2">
    <location>
        <begin position="45"/>
        <end position="64"/>
    </location>
</feature>
<evidence type="ECO:0000313" key="4">
    <source>
        <dbReference type="Proteomes" id="UP001165065"/>
    </source>
</evidence>
<keyword evidence="2" id="KW-1133">Transmembrane helix</keyword>
<dbReference type="AlphaFoldDB" id="A0A9W7L1N0"/>
<organism evidence="3 4">
    <name type="scientific">Triparma columacea</name>
    <dbReference type="NCBI Taxonomy" id="722753"/>
    <lineage>
        <taxon>Eukaryota</taxon>
        <taxon>Sar</taxon>
        <taxon>Stramenopiles</taxon>
        <taxon>Ochrophyta</taxon>
        <taxon>Bolidophyceae</taxon>
        <taxon>Parmales</taxon>
        <taxon>Triparmaceae</taxon>
        <taxon>Triparma</taxon>
    </lineage>
</organism>
<evidence type="ECO:0000256" key="1">
    <source>
        <dbReference type="SAM" id="MobiDB-lite"/>
    </source>
</evidence>
<feature type="transmembrane region" description="Helical" evidence="2">
    <location>
        <begin position="13"/>
        <end position="33"/>
    </location>
</feature>
<keyword evidence="2" id="KW-0812">Transmembrane</keyword>
<sequence>MVFMDDSKDMKELIPVIWIALLVASVGLVGMQVMSRVKYYTGKTFGFFLGLVACSLELLAVGLITANGWRKEVKREGGGTRFEVLLLILYSALFVSLLSFSLYIFRYRNSQPSSSRRKSPRLNKHGVPRGVSPESVQNANERWNKSLMEDKSTYRTSPYNQSTRYLKPKIEISLSLNRIKLLK</sequence>
<feature type="region of interest" description="Disordered" evidence="1">
    <location>
        <begin position="111"/>
        <end position="136"/>
    </location>
</feature>
<keyword evidence="2" id="KW-0472">Membrane</keyword>
<evidence type="ECO:0000256" key="2">
    <source>
        <dbReference type="SAM" id="Phobius"/>
    </source>
</evidence>
<dbReference type="Proteomes" id="UP001165065">
    <property type="component" value="Unassembled WGS sequence"/>
</dbReference>
<name>A0A9W7L1N0_9STRA</name>
<reference evidence="4" key="1">
    <citation type="journal article" date="2023" name="Commun. Biol.">
        <title>Genome analysis of Parmales, the sister group of diatoms, reveals the evolutionary specialization of diatoms from phago-mixotrophs to photoautotrophs.</title>
        <authorList>
            <person name="Ban H."/>
            <person name="Sato S."/>
            <person name="Yoshikawa S."/>
            <person name="Yamada K."/>
            <person name="Nakamura Y."/>
            <person name="Ichinomiya M."/>
            <person name="Sato N."/>
            <person name="Blanc-Mathieu R."/>
            <person name="Endo H."/>
            <person name="Kuwata A."/>
            <person name="Ogata H."/>
        </authorList>
    </citation>
    <scope>NUCLEOTIDE SEQUENCE [LARGE SCALE GENOMIC DNA]</scope>
</reference>
<feature type="compositionally biased region" description="Basic residues" evidence="1">
    <location>
        <begin position="115"/>
        <end position="127"/>
    </location>
</feature>
<gene>
    <name evidence="3" type="ORF">TrCOL_g3383</name>
</gene>
<evidence type="ECO:0000313" key="3">
    <source>
        <dbReference type="EMBL" id="GMI19475.1"/>
    </source>
</evidence>
<keyword evidence="4" id="KW-1185">Reference proteome</keyword>
<dbReference type="EMBL" id="BRYA01000495">
    <property type="protein sequence ID" value="GMI19475.1"/>
    <property type="molecule type" value="Genomic_DNA"/>
</dbReference>
<accession>A0A9W7L1N0</accession>
<protein>
    <submittedName>
        <fullName evidence="3">Uncharacterized protein</fullName>
    </submittedName>
</protein>
<proteinExistence type="predicted"/>
<feature type="transmembrane region" description="Helical" evidence="2">
    <location>
        <begin position="84"/>
        <end position="105"/>
    </location>
</feature>